<reference evidence="3 4" key="1">
    <citation type="submission" date="2016-04" db="EMBL/GenBank/DDBJ databases">
        <title>Complete genome sequence of Dietzia lutea YIM 80766T, a strain isolated from desert soil in Egypt.</title>
        <authorList>
            <person name="Zhao J."/>
            <person name="Hu B."/>
            <person name="Geng S."/>
            <person name="Nie Y."/>
            <person name="Tang Y."/>
        </authorList>
    </citation>
    <scope>NUCLEOTIDE SEQUENCE [LARGE SCALE GENOMIC DNA]</scope>
    <source>
        <strain evidence="3 4">YIM 80766</strain>
    </source>
</reference>
<dbReference type="RefSeq" id="WP_108848769.1">
    <property type="nucleotide sequence ID" value="NZ_CP015449.1"/>
</dbReference>
<dbReference type="InterPro" id="IPR045394">
    <property type="entry name" value="Abhydrolase_dom"/>
</dbReference>
<evidence type="ECO:0000256" key="1">
    <source>
        <dbReference type="SAM" id="MobiDB-lite"/>
    </source>
</evidence>
<feature type="region of interest" description="Disordered" evidence="1">
    <location>
        <begin position="1"/>
        <end position="29"/>
    </location>
</feature>
<evidence type="ECO:0000313" key="3">
    <source>
        <dbReference type="EMBL" id="AWH93416.1"/>
    </source>
</evidence>
<organism evidence="3 4">
    <name type="scientific">Dietzia lutea</name>
    <dbReference type="NCBI Taxonomy" id="546160"/>
    <lineage>
        <taxon>Bacteria</taxon>
        <taxon>Bacillati</taxon>
        <taxon>Actinomycetota</taxon>
        <taxon>Actinomycetes</taxon>
        <taxon>Mycobacteriales</taxon>
        <taxon>Dietziaceae</taxon>
        <taxon>Dietzia</taxon>
    </lineage>
</organism>
<proteinExistence type="predicted"/>
<feature type="compositionally biased region" description="Polar residues" evidence="1">
    <location>
        <begin position="1"/>
        <end position="11"/>
    </location>
</feature>
<name>A0A2S1RAU3_9ACTN</name>
<dbReference type="EMBL" id="CP015449">
    <property type="protein sequence ID" value="AWH93416.1"/>
    <property type="molecule type" value="Genomic_DNA"/>
</dbReference>
<dbReference type="AlphaFoldDB" id="A0A2S1RAU3"/>
<dbReference type="Pfam" id="PF20091">
    <property type="entry name" value="Abhydrolase_10"/>
    <property type="match status" value="1"/>
</dbReference>
<evidence type="ECO:0000259" key="2">
    <source>
        <dbReference type="Pfam" id="PF20091"/>
    </source>
</evidence>
<gene>
    <name evidence="3" type="ORF">A6035_15875</name>
</gene>
<feature type="domain" description="Alpha/beta hydrolase" evidence="2">
    <location>
        <begin position="15"/>
        <end position="456"/>
    </location>
</feature>
<evidence type="ECO:0000313" key="4">
    <source>
        <dbReference type="Proteomes" id="UP000244928"/>
    </source>
</evidence>
<accession>A0A2S1RAU3</accession>
<dbReference type="KEGG" id="dlu:A6035_15875"/>
<keyword evidence="4" id="KW-1185">Reference proteome</keyword>
<dbReference type="Proteomes" id="UP000244928">
    <property type="component" value="Chromosome"/>
</dbReference>
<sequence length="465" mass="49095">MQPAQSPTFTELTEGRPVPPMAARPGPDLAAAGFTESEWAASGEAVSYSVGELPTDGRVTLAEADSQPYCTRVLVRRPSAERFSGVVLVEWLNVSGGQDAAPEYTYLAEEIVRAGHAWVGVSAQFIAVEGGDAAVGMGGQTGGLRAQRRDRYGDLHHPGDAYAYDIVTQVGRYCRGGDAAAGTSGPRNAAAPIVGGPLAGLAPETVIAIGESQSAIALTSYIDGVHPLAGVFDGFLLHSRGGGALPFDDRGRAAGISAAVSSQTLLLRDDLDTPVLVVQAEGDLGGLLDSARARQPDSEKIVTWEIAGQAHADAYQLGELAGMVDCDAAINSGQQVFVCRAALRHLVTWIGGGARPPVAPPVEYVDDEVVPGDLGIGRGGVRTPAVEAPVEKLVGAPYPHSAPFCMLLGRTEVVPEEQLRRRWADREEYLRAYTEATDRLIDEGFLLADDRDEILADARPERIIW</sequence>
<protein>
    <recommendedName>
        <fullName evidence="2">Alpha/beta hydrolase domain-containing protein</fullName>
    </recommendedName>
</protein>